<reference evidence="1 2" key="1">
    <citation type="submission" date="2019-04" db="EMBL/GenBank/DDBJ databases">
        <title>Cohnella sp. nov. isolated from preserved vegetables.</title>
        <authorList>
            <person name="Lin S.-Y."/>
            <person name="Hung M.-H."/>
            <person name="Young C.-C."/>
        </authorList>
    </citation>
    <scope>NUCLEOTIDE SEQUENCE [LARGE SCALE GENOMIC DNA]</scope>
    <source>
        <strain evidence="1 2">CC-MHH1044</strain>
    </source>
</reference>
<protein>
    <submittedName>
        <fullName evidence="1">Limonene hydroxylase</fullName>
    </submittedName>
</protein>
<dbReference type="AlphaFoldDB" id="A0A4S4C8V9"/>
<name>A0A4S4C8V9_9BACL</name>
<evidence type="ECO:0000313" key="2">
    <source>
        <dbReference type="Proteomes" id="UP000310636"/>
    </source>
</evidence>
<comment type="caution">
    <text evidence="1">The sequence shown here is derived from an EMBL/GenBank/DDBJ whole genome shotgun (WGS) entry which is preliminary data.</text>
</comment>
<dbReference type="OrthoDB" id="8402552at2"/>
<gene>
    <name evidence="1" type="ORF">E6C55_00090</name>
</gene>
<dbReference type="EMBL" id="SSOB01000001">
    <property type="protein sequence ID" value="THF84424.1"/>
    <property type="molecule type" value="Genomic_DNA"/>
</dbReference>
<organism evidence="1 2">
    <name type="scientific">Cohnella fermenti</name>
    <dbReference type="NCBI Taxonomy" id="2565925"/>
    <lineage>
        <taxon>Bacteria</taxon>
        <taxon>Bacillati</taxon>
        <taxon>Bacillota</taxon>
        <taxon>Bacilli</taxon>
        <taxon>Bacillales</taxon>
        <taxon>Paenibacillaceae</taxon>
        <taxon>Cohnella</taxon>
    </lineage>
</organism>
<sequence length="525" mass="59220">MFSLFKKEVLYPWAEGASIYETIRSKIDERGRLQDDKLPDDESYWEGRPLRWVAGGLDGALGHHAGGGKDEEKVTETLRLLAHLSRKPNLKTRRAAYLKLMQADVLSVIDPLLEALRHAPGLNAQNLYNEALWLTEKGAHRNVIKFGIALLGQFETEHHRELILTLGRHDEFTLYSAVAIQNSLNAPNAALFELVQAVNGWGKIQLVERLEPETQEMKDWLLRKGCQNSVMYEYLAYICALKGELHVALTADEVDEALYNGAGDILSALTHGGPAEDMDDYEHAPAVIGNYLRLSRTMCKDVSQLTVILNLLDWLKQDAKPWEKRLSKGWAEETRGQYREMAENIITAEGWAEKVWTALRSGDDRQRYCSIRAAKALGLDIWEELFEQLRLSPMNGSLIFELMRTDNEQRVRKLVSFAEESLPLTDIASGPADEMGLGLGYEAHSALDFLVQELDRYPGVGRKLIATALHSPVVRNRNMALKALEAWPLADWEESLAAAVNRLAEIEPVSDVKETIAEMMKDKKF</sequence>
<dbReference type="RefSeq" id="WP_136367739.1">
    <property type="nucleotide sequence ID" value="NZ_SSOB01000001.1"/>
</dbReference>
<accession>A0A4S4C8V9</accession>
<keyword evidence="2" id="KW-1185">Reference proteome</keyword>
<dbReference type="Proteomes" id="UP000310636">
    <property type="component" value="Unassembled WGS sequence"/>
</dbReference>
<evidence type="ECO:0000313" key="1">
    <source>
        <dbReference type="EMBL" id="THF84424.1"/>
    </source>
</evidence>
<proteinExistence type="predicted"/>